<evidence type="ECO:0000313" key="2">
    <source>
        <dbReference type="Proteomes" id="UP001597214"/>
    </source>
</evidence>
<proteinExistence type="predicted"/>
<accession>A0ABW4LN02</accession>
<organism evidence="1 2">
    <name type="scientific">Bacillus salitolerans</name>
    <dbReference type="NCBI Taxonomy" id="1437434"/>
    <lineage>
        <taxon>Bacteria</taxon>
        <taxon>Bacillati</taxon>
        <taxon>Bacillota</taxon>
        <taxon>Bacilli</taxon>
        <taxon>Bacillales</taxon>
        <taxon>Bacillaceae</taxon>
        <taxon>Bacillus</taxon>
    </lineage>
</organism>
<keyword evidence="2" id="KW-1185">Reference proteome</keyword>
<dbReference type="EMBL" id="JBHUEM010000005">
    <property type="protein sequence ID" value="MFD1736134.1"/>
    <property type="molecule type" value="Genomic_DNA"/>
</dbReference>
<name>A0ABW4LN02_9BACI</name>
<sequence>MYIKNPVIVAQTVQNRQKVISIEATLFTGTETFQSKMNLERSHTQWNLSELLIYNHKEQRYEDITILYSQPLLDTITEEALHGLVSQQIA</sequence>
<dbReference type="Proteomes" id="UP001597214">
    <property type="component" value="Unassembled WGS sequence"/>
</dbReference>
<dbReference type="RefSeq" id="WP_377927280.1">
    <property type="nucleotide sequence ID" value="NZ_JBHUEM010000005.1"/>
</dbReference>
<evidence type="ECO:0000313" key="1">
    <source>
        <dbReference type="EMBL" id="MFD1736134.1"/>
    </source>
</evidence>
<comment type="caution">
    <text evidence="1">The sequence shown here is derived from an EMBL/GenBank/DDBJ whole genome shotgun (WGS) entry which is preliminary data.</text>
</comment>
<reference evidence="2" key="1">
    <citation type="journal article" date="2019" name="Int. J. Syst. Evol. Microbiol.">
        <title>The Global Catalogue of Microorganisms (GCM) 10K type strain sequencing project: providing services to taxonomists for standard genome sequencing and annotation.</title>
        <authorList>
            <consortium name="The Broad Institute Genomics Platform"/>
            <consortium name="The Broad Institute Genome Sequencing Center for Infectious Disease"/>
            <person name="Wu L."/>
            <person name="Ma J."/>
        </authorList>
    </citation>
    <scope>NUCLEOTIDE SEQUENCE [LARGE SCALE GENOMIC DNA]</scope>
    <source>
        <strain evidence="2">CCUG 49339</strain>
    </source>
</reference>
<gene>
    <name evidence="1" type="ORF">ACFSCX_06105</name>
</gene>
<protein>
    <submittedName>
        <fullName evidence="1">Uncharacterized protein</fullName>
    </submittedName>
</protein>